<dbReference type="Pfam" id="PF23055">
    <property type="entry name" value="DUF7041"/>
    <property type="match status" value="1"/>
</dbReference>
<dbReference type="GO" id="GO:0004190">
    <property type="term" value="F:aspartic-type endopeptidase activity"/>
    <property type="evidence" value="ECO:0007669"/>
    <property type="project" value="InterPro"/>
</dbReference>
<evidence type="ECO:0000256" key="8">
    <source>
        <dbReference type="ARBA" id="ARBA00022884"/>
    </source>
</evidence>
<feature type="domain" description="Integrase catalytic" evidence="14">
    <location>
        <begin position="905"/>
        <end position="1076"/>
    </location>
</feature>
<dbReference type="CDD" id="cd01647">
    <property type="entry name" value="RT_LTR"/>
    <property type="match status" value="1"/>
</dbReference>
<organism evidence="15 16">
    <name type="scientific">Elysia crispata</name>
    <name type="common">lettuce slug</name>
    <dbReference type="NCBI Taxonomy" id="231223"/>
    <lineage>
        <taxon>Eukaryota</taxon>
        <taxon>Metazoa</taxon>
        <taxon>Spiralia</taxon>
        <taxon>Lophotrochozoa</taxon>
        <taxon>Mollusca</taxon>
        <taxon>Gastropoda</taxon>
        <taxon>Heterobranchia</taxon>
        <taxon>Euthyneura</taxon>
        <taxon>Panpulmonata</taxon>
        <taxon>Sacoglossa</taxon>
        <taxon>Placobranchoidea</taxon>
        <taxon>Plakobranchidae</taxon>
        <taxon>Elysia</taxon>
    </lineage>
</organism>
<dbReference type="AlphaFoldDB" id="A0AAE1DPJ2"/>
<dbReference type="InterPro" id="IPR041588">
    <property type="entry name" value="Integrase_H2C2"/>
</dbReference>
<dbReference type="Gene3D" id="2.40.70.10">
    <property type="entry name" value="Acid Proteases"/>
    <property type="match status" value="1"/>
</dbReference>
<evidence type="ECO:0000259" key="13">
    <source>
        <dbReference type="PROSITE" id="PS50878"/>
    </source>
</evidence>
<dbReference type="GO" id="GO:0004519">
    <property type="term" value="F:endonuclease activity"/>
    <property type="evidence" value="ECO:0007669"/>
    <property type="project" value="UniProtKB-KW"/>
</dbReference>
<keyword evidence="3" id="KW-0548">Nucleotidyltransferase</keyword>
<evidence type="ECO:0008006" key="17">
    <source>
        <dbReference type="Google" id="ProtNLM"/>
    </source>
</evidence>
<proteinExistence type="predicted"/>
<evidence type="ECO:0000256" key="2">
    <source>
        <dbReference type="ARBA" id="ARBA00022679"/>
    </source>
</evidence>
<accession>A0AAE1DPJ2</accession>
<evidence type="ECO:0000259" key="14">
    <source>
        <dbReference type="PROSITE" id="PS50994"/>
    </source>
</evidence>
<name>A0AAE1DPJ2_9GAST</name>
<keyword evidence="4" id="KW-0540">Nuclease</keyword>
<dbReference type="InterPro" id="IPR012337">
    <property type="entry name" value="RNaseH-like_sf"/>
</dbReference>
<keyword evidence="10" id="KW-0695">RNA-directed DNA polymerase</keyword>
<evidence type="ECO:0000256" key="6">
    <source>
        <dbReference type="ARBA" id="ARBA00022801"/>
    </source>
</evidence>
<dbReference type="InterPro" id="IPR001969">
    <property type="entry name" value="Aspartic_peptidase_AS"/>
</dbReference>
<dbReference type="FunFam" id="3.30.70.270:FF:000020">
    <property type="entry name" value="Transposon Tf2-6 polyprotein-like Protein"/>
    <property type="match status" value="1"/>
</dbReference>
<evidence type="ECO:0000313" key="15">
    <source>
        <dbReference type="EMBL" id="KAK3777947.1"/>
    </source>
</evidence>
<dbReference type="InterPro" id="IPR001995">
    <property type="entry name" value="Peptidase_A2_cat"/>
</dbReference>
<keyword evidence="1" id="KW-0645">Protease</keyword>
<dbReference type="Pfam" id="PF17919">
    <property type="entry name" value="RT_RNaseH_2"/>
    <property type="match status" value="1"/>
</dbReference>
<dbReference type="PROSITE" id="PS00141">
    <property type="entry name" value="ASP_PROTEASE"/>
    <property type="match status" value="1"/>
</dbReference>
<evidence type="ECO:0000313" key="16">
    <source>
        <dbReference type="Proteomes" id="UP001283361"/>
    </source>
</evidence>
<evidence type="ECO:0000259" key="12">
    <source>
        <dbReference type="PROSITE" id="PS50175"/>
    </source>
</evidence>
<feature type="domain" description="Peptidase A2" evidence="12">
    <location>
        <begin position="209"/>
        <end position="281"/>
    </location>
</feature>
<dbReference type="SUPFAM" id="SSF56672">
    <property type="entry name" value="DNA/RNA polymerases"/>
    <property type="match status" value="1"/>
</dbReference>
<feature type="domain" description="Reverse transcriptase" evidence="13">
    <location>
        <begin position="385"/>
        <end position="562"/>
    </location>
</feature>
<dbReference type="Pfam" id="PF00078">
    <property type="entry name" value="RVT_1"/>
    <property type="match status" value="1"/>
</dbReference>
<dbReference type="Pfam" id="PF17921">
    <property type="entry name" value="Integrase_H2C2"/>
    <property type="match status" value="1"/>
</dbReference>
<dbReference type="InterPro" id="IPR001584">
    <property type="entry name" value="Integrase_cat-core"/>
</dbReference>
<dbReference type="PROSITE" id="PS50175">
    <property type="entry name" value="ASP_PROT_RETROV"/>
    <property type="match status" value="1"/>
</dbReference>
<dbReference type="Gene3D" id="1.10.340.70">
    <property type="match status" value="1"/>
</dbReference>
<dbReference type="Proteomes" id="UP001283361">
    <property type="component" value="Unassembled WGS sequence"/>
</dbReference>
<dbReference type="PANTHER" id="PTHR37984">
    <property type="entry name" value="PROTEIN CBG26694"/>
    <property type="match status" value="1"/>
</dbReference>
<evidence type="ECO:0000256" key="11">
    <source>
        <dbReference type="ARBA" id="ARBA00023268"/>
    </source>
</evidence>
<dbReference type="GO" id="GO:0015074">
    <property type="term" value="P:DNA integration"/>
    <property type="evidence" value="ECO:0007669"/>
    <property type="project" value="UniProtKB-KW"/>
</dbReference>
<dbReference type="EMBL" id="JAWDGP010003054">
    <property type="protein sequence ID" value="KAK3777947.1"/>
    <property type="molecule type" value="Genomic_DNA"/>
</dbReference>
<comment type="caution">
    <text evidence="15">The sequence shown here is derived from an EMBL/GenBank/DDBJ whole genome shotgun (WGS) entry which is preliminary data.</text>
</comment>
<dbReference type="GO" id="GO:0003723">
    <property type="term" value="F:RNA binding"/>
    <property type="evidence" value="ECO:0007669"/>
    <property type="project" value="UniProtKB-KW"/>
</dbReference>
<keyword evidence="5" id="KW-0255">Endonuclease</keyword>
<dbReference type="InterPro" id="IPR043502">
    <property type="entry name" value="DNA/RNA_pol_sf"/>
</dbReference>
<keyword evidence="8" id="KW-0694">RNA-binding</keyword>
<keyword evidence="9" id="KW-0229">DNA integration</keyword>
<evidence type="ECO:0000256" key="7">
    <source>
        <dbReference type="ARBA" id="ARBA00022842"/>
    </source>
</evidence>
<evidence type="ECO:0000256" key="3">
    <source>
        <dbReference type="ARBA" id="ARBA00022695"/>
    </source>
</evidence>
<dbReference type="SUPFAM" id="SSF50630">
    <property type="entry name" value="Acid proteases"/>
    <property type="match status" value="1"/>
</dbReference>
<dbReference type="CDD" id="cd09274">
    <property type="entry name" value="RNase_HI_RT_Ty3"/>
    <property type="match status" value="1"/>
</dbReference>
<keyword evidence="6" id="KW-0378">Hydrolase</keyword>
<dbReference type="GO" id="GO:0003964">
    <property type="term" value="F:RNA-directed DNA polymerase activity"/>
    <property type="evidence" value="ECO:0007669"/>
    <property type="project" value="UniProtKB-KW"/>
</dbReference>
<dbReference type="Gene3D" id="3.10.10.10">
    <property type="entry name" value="HIV Type 1 Reverse Transcriptase, subunit A, domain 1"/>
    <property type="match status" value="1"/>
</dbReference>
<keyword evidence="16" id="KW-1185">Reference proteome</keyword>
<dbReference type="InterPro" id="IPR021109">
    <property type="entry name" value="Peptidase_aspartic_dom_sf"/>
</dbReference>
<keyword evidence="2" id="KW-0808">Transferase</keyword>
<evidence type="ECO:0000256" key="5">
    <source>
        <dbReference type="ARBA" id="ARBA00022759"/>
    </source>
</evidence>
<dbReference type="GO" id="GO:0006508">
    <property type="term" value="P:proteolysis"/>
    <property type="evidence" value="ECO:0007669"/>
    <property type="project" value="UniProtKB-KW"/>
</dbReference>
<dbReference type="FunFam" id="3.10.10.10:FF:000007">
    <property type="entry name" value="Retrovirus-related Pol polyprotein from transposon 17.6-like Protein"/>
    <property type="match status" value="1"/>
</dbReference>
<dbReference type="PROSITE" id="PS50994">
    <property type="entry name" value="INTEGRASE"/>
    <property type="match status" value="1"/>
</dbReference>
<evidence type="ECO:0000256" key="4">
    <source>
        <dbReference type="ARBA" id="ARBA00022722"/>
    </source>
</evidence>
<reference evidence="15" key="1">
    <citation type="journal article" date="2023" name="G3 (Bethesda)">
        <title>A reference genome for the long-term kleptoplast-retaining sea slug Elysia crispata morphotype clarki.</title>
        <authorList>
            <person name="Eastman K.E."/>
            <person name="Pendleton A.L."/>
            <person name="Shaikh M.A."/>
            <person name="Suttiyut T."/>
            <person name="Ogas R."/>
            <person name="Tomko P."/>
            <person name="Gavelis G."/>
            <person name="Widhalm J.R."/>
            <person name="Wisecaver J.H."/>
        </authorList>
    </citation>
    <scope>NUCLEOTIDE SEQUENCE</scope>
    <source>
        <strain evidence="15">ECLA1</strain>
    </source>
</reference>
<dbReference type="PROSITE" id="PS50878">
    <property type="entry name" value="RT_POL"/>
    <property type="match status" value="1"/>
</dbReference>
<dbReference type="InterPro" id="IPR055469">
    <property type="entry name" value="DUF7041"/>
</dbReference>
<evidence type="ECO:0000256" key="1">
    <source>
        <dbReference type="ARBA" id="ARBA00022670"/>
    </source>
</evidence>
<dbReference type="SUPFAM" id="SSF53098">
    <property type="entry name" value="Ribonuclease H-like"/>
    <property type="match status" value="1"/>
</dbReference>
<dbReference type="Gene3D" id="3.30.70.270">
    <property type="match status" value="2"/>
</dbReference>
<dbReference type="InterPro" id="IPR000477">
    <property type="entry name" value="RT_dom"/>
</dbReference>
<dbReference type="Pfam" id="PF00665">
    <property type="entry name" value="rve"/>
    <property type="match status" value="1"/>
</dbReference>
<dbReference type="InterPro" id="IPR041577">
    <property type="entry name" value="RT_RNaseH_2"/>
</dbReference>
<evidence type="ECO:0000256" key="10">
    <source>
        <dbReference type="ARBA" id="ARBA00022918"/>
    </source>
</evidence>
<dbReference type="InterPro" id="IPR036397">
    <property type="entry name" value="RNaseH_sf"/>
</dbReference>
<dbReference type="PANTHER" id="PTHR37984:SF5">
    <property type="entry name" value="PROTEIN NYNRIN-LIKE"/>
    <property type="match status" value="1"/>
</dbReference>
<keyword evidence="7" id="KW-0460">Magnesium</keyword>
<dbReference type="InterPro" id="IPR050951">
    <property type="entry name" value="Retrovirus_Pol_polyprotein"/>
</dbReference>
<gene>
    <name evidence="15" type="ORF">RRG08_050643</name>
</gene>
<evidence type="ECO:0000256" key="9">
    <source>
        <dbReference type="ARBA" id="ARBA00022908"/>
    </source>
</evidence>
<dbReference type="InterPro" id="IPR043128">
    <property type="entry name" value="Rev_trsase/Diguanyl_cyclase"/>
</dbReference>
<protein>
    <recommendedName>
        <fullName evidence="17">Reverse transcriptase</fullName>
    </recommendedName>
</protein>
<dbReference type="FunFam" id="3.30.420.10:FF:000032">
    <property type="entry name" value="Retrovirus-related Pol polyprotein from transposon 297-like Protein"/>
    <property type="match status" value="1"/>
</dbReference>
<dbReference type="Gene3D" id="3.30.420.10">
    <property type="entry name" value="Ribonuclease H-like superfamily/Ribonuclease H"/>
    <property type="match status" value="1"/>
</dbReference>
<keyword evidence="11" id="KW-0511">Multifunctional enzyme</keyword>
<sequence length="1256" mass="139846">MAVDSVALKLPTFWVSSPLAWFAQAEAQFALRNISQDDTKYYHVVSSLDTNTATRALSIITSPPPSDKYSTIKSFLTSAYGLTDGERALALLNIRGLGDSKPSELMDNMLSLLSQHRPCFLFRQIFLQQLPEHVRTPLAVSDTSDYRALALEADKLFLASRTSKSHTSLDIPAQCNETGSHVDATCWYHQKYGDKAKKCLPTCPKFKRRRFLVDTGAPVSVIPPTVFDRRNGQSGPPLQAANGTSIATYGSKDVSLCFNETTYQARLIIADVKRPLLGADFFRRHNLLVDLRGQRLIEANTYLSSPCSVSRVTVTELAPIERESNRFRKVLQDFPALLQPTFSSTAVKHGVQHHIQTTGPPVHSRARRLAPDKLAAAKKEFTEMEHMGIIRKSNSPWASPLHIVAKPNGGWRPCGDYRRLNEATTPDRYPIPHIHDFSAQLAGRTIFSKIDLVRGYNQIPMHPDDMAKTAIITPFGLYEFLRMPFGLKNAAQTFQRLMNTVLQGLSCVFVYLDDILIASSSEPDHLQDIHAVCTRLQEFGLVIKLEKCLFGETSLDFLGHQISQFGSIPLPDKVKAIDDFPKPSTVKGLQEYLGMINFYHRFLPHAASTLQPHYGALKKSQPRQVLNWTTDMDTAFVTSKTALAEATMLSHPEPGAHISVTTDASGQAVGAVIEQYVRGRWQPLAFFSKQLRPPAQKYSTFDRELLGLYLAIRHFRFFLEGRAFTAFTDHKPLVGAISKLSDPWTARQQRHLTFISEFTTDLQHVSGKFNIVADCLSRATLNSVVLGIDYAAMACAQADDPNVKVFPTSITSLQIQPFQIDNSATPLLCDVTTGHPRPLVPNSFQRQVFEAIHNLAHPGRKSTVRLVSQKFVWHGLKKQVSQWAKECLACQTSKIQSHVHTPVINIPVPSKRFSHIHIDIVGPLPPSEGFSHILTIIDRTTRWPEVIPLSNTSTTECARALIRHWISRFGTPLDMSSDRGSQFTSTLWNEIAHQLGVNLHHTTAYHPQSNGLVERFHRTLKAALKARLQGPSWTDELPWVLLGLRTVPKDGIGSSASELVYGTPLTVPGQFIDPTSKCQPVSASNDPFSSTVKKLSPLPISHHSISPSAAISQSLRDAQFVFIRQDGHRGPLQRPYEGPYRVVASGEKTFRIMVGSREGIISADRLKPAHVDLTGPVSVAQPPRRGRPPLQLPEPTTLDLQTRSTRLGRTIRVYLHAFSDYNDSVGGSSVASQRTHIYLSIALTLLTLFNILDCWR</sequence>